<dbReference type="InterPro" id="IPR014284">
    <property type="entry name" value="RNA_pol_sigma-70_dom"/>
</dbReference>
<accession>A0A4R7SVL7</accession>
<comment type="similarity">
    <text evidence="1 6">Belongs to the sigma-70 factor family. ECF subfamily.</text>
</comment>
<evidence type="ECO:0000256" key="2">
    <source>
        <dbReference type="ARBA" id="ARBA00023015"/>
    </source>
</evidence>
<dbReference type="Pfam" id="PF04542">
    <property type="entry name" value="Sigma70_r2"/>
    <property type="match status" value="1"/>
</dbReference>
<dbReference type="InterPro" id="IPR013324">
    <property type="entry name" value="RNA_pol_sigma_r3/r4-like"/>
</dbReference>
<dbReference type="InterPro" id="IPR007630">
    <property type="entry name" value="RNA_pol_sigma70_r4"/>
</dbReference>
<feature type="domain" description="RNA polymerase sigma-70 region 4" evidence="8">
    <location>
        <begin position="161"/>
        <end position="208"/>
    </location>
</feature>
<dbReference type="CDD" id="cd06171">
    <property type="entry name" value="Sigma70_r4"/>
    <property type="match status" value="1"/>
</dbReference>
<keyword evidence="2 6" id="KW-0805">Transcription regulation</keyword>
<evidence type="ECO:0000313" key="9">
    <source>
        <dbReference type="EMBL" id="TDU83360.1"/>
    </source>
</evidence>
<dbReference type="Gene3D" id="1.10.1740.10">
    <property type="match status" value="1"/>
</dbReference>
<name>A0A4R7SVL7_9ACTN</name>
<reference evidence="9 10" key="1">
    <citation type="submission" date="2019-03" db="EMBL/GenBank/DDBJ databases">
        <title>Genomic Encyclopedia of Type Strains, Phase III (KMG-III): the genomes of soil and plant-associated and newly described type strains.</title>
        <authorList>
            <person name="Whitman W."/>
        </authorList>
    </citation>
    <scope>NUCLEOTIDE SEQUENCE [LARGE SCALE GENOMIC DNA]</scope>
    <source>
        <strain evidence="9 10">VKM Ac-2575</strain>
    </source>
</reference>
<dbReference type="PROSITE" id="PS01063">
    <property type="entry name" value="SIGMA70_ECF"/>
    <property type="match status" value="1"/>
</dbReference>
<organism evidence="9 10">
    <name type="scientific">Kribbella voronezhensis</name>
    <dbReference type="NCBI Taxonomy" id="2512212"/>
    <lineage>
        <taxon>Bacteria</taxon>
        <taxon>Bacillati</taxon>
        <taxon>Actinomycetota</taxon>
        <taxon>Actinomycetes</taxon>
        <taxon>Propionibacteriales</taxon>
        <taxon>Kribbellaceae</taxon>
        <taxon>Kribbella</taxon>
    </lineage>
</organism>
<dbReference type="NCBIfam" id="TIGR02937">
    <property type="entry name" value="sigma70-ECF"/>
    <property type="match status" value="1"/>
</dbReference>
<dbReference type="Proteomes" id="UP000295151">
    <property type="component" value="Unassembled WGS sequence"/>
</dbReference>
<dbReference type="PANTHER" id="PTHR43133:SF62">
    <property type="entry name" value="RNA POLYMERASE SIGMA FACTOR SIGZ"/>
    <property type="match status" value="1"/>
</dbReference>
<keyword evidence="10" id="KW-1185">Reference proteome</keyword>
<dbReference type="EMBL" id="SOCE01000002">
    <property type="protein sequence ID" value="TDU83360.1"/>
    <property type="molecule type" value="Genomic_DNA"/>
</dbReference>
<dbReference type="Pfam" id="PF04545">
    <property type="entry name" value="Sigma70_r4"/>
    <property type="match status" value="1"/>
</dbReference>
<evidence type="ECO:0000256" key="4">
    <source>
        <dbReference type="ARBA" id="ARBA00023125"/>
    </source>
</evidence>
<proteinExistence type="inferred from homology"/>
<evidence type="ECO:0000256" key="6">
    <source>
        <dbReference type="RuleBase" id="RU000716"/>
    </source>
</evidence>
<dbReference type="InterPro" id="IPR036388">
    <property type="entry name" value="WH-like_DNA-bd_sf"/>
</dbReference>
<dbReference type="InterPro" id="IPR000838">
    <property type="entry name" value="RNA_pol_sigma70_ECF_CS"/>
</dbReference>
<evidence type="ECO:0000256" key="3">
    <source>
        <dbReference type="ARBA" id="ARBA00023082"/>
    </source>
</evidence>
<keyword evidence="3 6" id="KW-0731">Sigma factor</keyword>
<dbReference type="SUPFAM" id="SSF88946">
    <property type="entry name" value="Sigma2 domain of RNA polymerase sigma factors"/>
    <property type="match status" value="1"/>
</dbReference>
<dbReference type="AlphaFoldDB" id="A0A4R7SVL7"/>
<dbReference type="GO" id="GO:0006352">
    <property type="term" value="P:DNA-templated transcription initiation"/>
    <property type="evidence" value="ECO:0007669"/>
    <property type="project" value="InterPro"/>
</dbReference>
<dbReference type="InterPro" id="IPR007627">
    <property type="entry name" value="RNA_pol_sigma70_r2"/>
</dbReference>
<dbReference type="Gene3D" id="1.10.10.10">
    <property type="entry name" value="Winged helix-like DNA-binding domain superfamily/Winged helix DNA-binding domain"/>
    <property type="match status" value="1"/>
</dbReference>
<evidence type="ECO:0000259" key="7">
    <source>
        <dbReference type="Pfam" id="PF04542"/>
    </source>
</evidence>
<keyword evidence="4 6" id="KW-0238">DNA-binding</keyword>
<feature type="domain" description="RNA polymerase sigma-70 region 2" evidence="7">
    <location>
        <begin position="62"/>
        <end position="129"/>
    </location>
</feature>
<evidence type="ECO:0000256" key="5">
    <source>
        <dbReference type="ARBA" id="ARBA00023163"/>
    </source>
</evidence>
<dbReference type="InterPro" id="IPR013325">
    <property type="entry name" value="RNA_pol_sigma_r2"/>
</dbReference>
<sequence>MTPTPADTETIWWLPLLRPLDLPTRRPTTVRPVSTTDAGDPSAADIAKGFADGREESLAEAYRRWSGLVYTLALRSVNDRGDAEEITQQVFVSAWRGRAGFDPETGTLGSWLVGVARHRIADHHAARTRHRRNVEAVIPAAAVSSGDEDRLVDRVVLADELDRLDDPRRTILKLAFYEDQTYSQIAEQLDLPLGTVKSHVRRGLLYLRTRLKEVTGDAS</sequence>
<evidence type="ECO:0000313" key="10">
    <source>
        <dbReference type="Proteomes" id="UP000295151"/>
    </source>
</evidence>
<evidence type="ECO:0000259" key="8">
    <source>
        <dbReference type="Pfam" id="PF04545"/>
    </source>
</evidence>
<protein>
    <recommendedName>
        <fullName evidence="6">RNA polymerase sigma factor</fullName>
    </recommendedName>
</protein>
<dbReference type="GO" id="GO:0003677">
    <property type="term" value="F:DNA binding"/>
    <property type="evidence" value="ECO:0007669"/>
    <property type="project" value="UniProtKB-KW"/>
</dbReference>
<keyword evidence="5 6" id="KW-0804">Transcription</keyword>
<gene>
    <name evidence="9" type="ORF">EV138_5824</name>
</gene>
<dbReference type="InterPro" id="IPR039425">
    <property type="entry name" value="RNA_pol_sigma-70-like"/>
</dbReference>
<comment type="caution">
    <text evidence="9">The sequence shown here is derived from an EMBL/GenBank/DDBJ whole genome shotgun (WGS) entry which is preliminary data.</text>
</comment>
<dbReference type="GO" id="GO:0016987">
    <property type="term" value="F:sigma factor activity"/>
    <property type="evidence" value="ECO:0007669"/>
    <property type="project" value="UniProtKB-KW"/>
</dbReference>
<evidence type="ECO:0000256" key="1">
    <source>
        <dbReference type="ARBA" id="ARBA00010641"/>
    </source>
</evidence>
<dbReference type="SUPFAM" id="SSF88659">
    <property type="entry name" value="Sigma3 and sigma4 domains of RNA polymerase sigma factors"/>
    <property type="match status" value="1"/>
</dbReference>
<dbReference type="PANTHER" id="PTHR43133">
    <property type="entry name" value="RNA POLYMERASE ECF-TYPE SIGMA FACTO"/>
    <property type="match status" value="1"/>
</dbReference>